<name>A0AAV0UN25_HYABA</name>
<dbReference type="EMBL" id="CANTFL010001296">
    <property type="protein sequence ID" value="CAI5736119.1"/>
    <property type="molecule type" value="Genomic_DNA"/>
</dbReference>
<dbReference type="AlphaFoldDB" id="A0AAV0UN25"/>
<keyword evidence="2" id="KW-1185">Reference proteome</keyword>
<comment type="caution">
    <text evidence="1">The sequence shown here is derived from an EMBL/GenBank/DDBJ whole genome shotgun (WGS) entry which is preliminary data.</text>
</comment>
<gene>
    <name evidence="1" type="ORF">HBR001_LOCUS6723</name>
</gene>
<accession>A0AAV0UN25</accession>
<sequence length="123" mass="13984">MDNAANANLYVPQAVVADFQGLVQQLYRNAMSIDFLLHNPDIEQVSYTPTEAEILESVQLMESERGSYSKEDDSVAHRPSLFGMLHRCLQSSRTFWLQQETGEEFPGMIQKMQDQVGNLQQNS</sequence>
<proteinExistence type="predicted"/>
<evidence type="ECO:0000313" key="1">
    <source>
        <dbReference type="EMBL" id="CAI5736119.1"/>
    </source>
</evidence>
<protein>
    <submittedName>
        <fullName evidence="1">Uncharacterized protein</fullName>
    </submittedName>
</protein>
<evidence type="ECO:0000313" key="2">
    <source>
        <dbReference type="Proteomes" id="UP001162031"/>
    </source>
</evidence>
<organism evidence="1 2">
    <name type="scientific">Hyaloperonospora brassicae</name>
    <name type="common">Brassica downy mildew</name>
    <name type="synonym">Peronospora brassicae</name>
    <dbReference type="NCBI Taxonomy" id="162125"/>
    <lineage>
        <taxon>Eukaryota</taxon>
        <taxon>Sar</taxon>
        <taxon>Stramenopiles</taxon>
        <taxon>Oomycota</taxon>
        <taxon>Peronosporomycetes</taxon>
        <taxon>Peronosporales</taxon>
        <taxon>Peronosporaceae</taxon>
        <taxon>Hyaloperonospora</taxon>
    </lineage>
</organism>
<reference evidence="1" key="1">
    <citation type="submission" date="2022-12" db="EMBL/GenBank/DDBJ databases">
        <authorList>
            <person name="Webb A."/>
        </authorList>
    </citation>
    <scope>NUCLEOTIDE SEQUENCE</scope>
    <source>
        <strain evidence="1">Hp1</strain>
    </source>
</reference>
<dbReference type="Proteomes" id="UP001162031">
    <property type="component" value="Unassembled WGS sequence"/>
</dbReference>